<proteinExistence type="predicted"/>
<dbReference type="AlphaFoldDB" id="A0A6P8AVN7"/>
<accession>A0A6P8AVN7</accession>
<dbReference type="KEGG" id="pgri:PgNI_08775"/>
<protein>
    <submittedName>
        <fullName evidence="2">Uncharacterized protein</fullName>
    </submittedName>
</protein>
<dbReference type="Proteomes" id="UP000515153">
    <property type="component" value="Chromosome V"/>
</dbReference>
<reference evidence="1 2" key="1">
    <citation type="journal article" date="2019" name="Mol. Biol. Evol.">
        <title>Blast fungal genomes show frequent chromosomal changes, gene gains and losses, and effector gene turnover.</title>
        <authorList>
            <person name="Gomez Luciano L.B."/>
            <person name="Jason Tsai I."/>
            <person name="Chuma I."/>
            <person name="Tosa Y."/>
            <person name="Chen Y.H."/>
            <person name="Li J.Y."/>
            <person name="Li M.Y."/>
            <person name="Jade Lu M.Y."/>
            <person name="Nakayashiki H."/>
            <person name="Li W.H."/>
        </authorList>
    </citation>
    <scope>NUCLEOTIDE SEQUENCE [LARGE SCALE GENOMIC DNA]</scope>
    <source>
        <strain evidence="1 2">NI907</strain>
    </source>
</reference>
<dbReference type="RefSeq" id="XP_030978957.1">
    <property type="nucleotide sequence ID" value="XM_031128766.1"/>
</dbReference>
<reference evidence="2" key="3">
    <citation type="submission" date="2025-08" db="UniProtKB">
        <authorList>
            <consortium name="RefSeq"/>
        </authorList>
    </citation>
    <scope>IDENTIFICATION</scope>
    <source>
        <strain evidence="2">NI907</strain>
    </source>
</reference>
<evidence type="ECO:0000313" key="1">
    <source>
        <dbReference type="Proteomes" id="UP000515153"/>
    </source>
</evidence>
<organism evidence="1 2">
    <name type="scientific">Pyricularia grisea</name>
    <name type="common">Crabgrass-specific blast fungus</name>
    <name type="synonym">Magnaporthe grisea</name>
    <dbReference type="NCBI Taxonomy" id="148305"/>
    <lineage>
        <taxon>Eukaryota</taxon>
        <taxon>Fungi</taxon>
        <taxon>Dikarya</taxon>
        <taxon>Ascomycota</taxon>
        <taxon>Pezizomycotina</taxon>
        <taxon>Sordariomycetes</taxon>
        <taxon>Sordariomycetidae</taxon>
        <taxon>Magnaporthales</taxon>
        <taxon>Pyriculariaceae</taxon>
        <taxon>Pyricularia</taxon>
    </lineage>
</organism>
<sequence length="51" mass="5847">MPPHQLNCMIHEHALPVSLTVPDCSSQLLSICFFFFFSFPLLPRPTPHVPR</sequence>
<feature type="non-terminal residue" evidence="2">
    <location>
        <position position="51"/>
    </location>
</feature>
<dbReference type="GeneID" id="41963674"/>
<evidence type="ECO:0000313" key="2">
    <source>
        <dbReference type="RefSeq" id="XP_030978957.1"/>
    </source>
</evidence>
<name>A0A6P8AVN7_PYRGI</name>
<reference evidence="2" key="2">
    <citation type="submission" date="2019-10" db="EMBL/GenBank/DDBJ databases">
        <authorList>
            <consortium name="NCBI Genome Project"/>
        </authorList>
    </citation>
    <scope>NUCLEOTIDE SEQUENCE</scope>
    <source>
        <strain evidence="2">NI907</strain>
    </source>
</reference>
<gene>
    <name evidence="2" type="ORF">PgNI_08775</name>
</gene>
<keyword evidence="1" id="KW-1185">Reference proteome</keyword>